<feature type="domain" description="BIG2" evidence="2">
    <location>
        <begin position="238"/>
        <end position="323"/>
    </location>
</feature>
<reference evidence="3 4" key="1">
    <citation type="submission" date="2020-08" db="EMBL/GenBank/DDBJ databases">
        <title>Genomic Encyclopedia of Type Strains, Phase IV (KMG-IV): sequencing the most valuable type-strain genomes for metagenomic binning, comparative biology and taxonomic classification.</title>
        <authorList>
            <person name="Goeker M."/>
        </authorList>
    </citation>
    <scope>NUCLEOTIDE SEQUENCE [LARGE SCALE GENOMIC DNA]</scope>
    <source>
        <strain evidence="3 4">DSM 104969</strain>
    </source>
</reference>
<evidence type="ECO:0000259" key="2">
    <source>
        <dbReference type="SMART" id="SM00635"/>
    </source>
</evidence>
<proteinExistence type="predicted"/>
<dbReference type="Proteomes" id="UP000555103">
    <property type="component" value="Unassembled WGS sequence"/>
</dbReference>
<feature type="chain" id="PRO_5032586423" evidence="1">
    <location>
        <begin position="24"/>
        <end position="526"/>
    </location>
</feature>
<feature type="domain" description="BIG2" evidence="2">
    <location>
        <begin position="59"/>
        <end position="122"/>
    </location>
</feature>
<dbReference type="PROSITE" id="PS51257">
    <property type="entry name" value="PROKAR_LIPOPROTEIN"/>
    <property type="match status" value="1"/>
</dbReference>
<feature type="domain" description="BIG2" evidence="2">
    <location>
        <begin position="148"/>
        <end position="229"/>
    </location>
</feature>
<keyword evidence="1" id="KW-0732">Signal</keyword>
<evidence type="ECO:0000313" key="3">
    <source>
        <dbReference type="EMBL" id="MBB4034198.1"/>
    </source>
</evidence>
<organism evidence="3 4">
    <name type="scientific">Dysgonomonas hofstadii</name>
    <dbReference type="NCBI Taxonomy" id="637886"/>
    <lineage>
        <taxon>Bacteria</taxon>
        <taxon>Pseudomonadati</taxon>
        <taxon>Bacteroidota</taxon>
        <taxon>Bacteroidia</taxon>
        <taxon>Bacteroidales</taxon>
        <taxon>Dysgonomonadaceae</taxon>
        <taxon>Dysgonomonas</taxon>
    </lineage>
</organism>
<evidence type="ECO:0000313" key="4">
    <source>
        <dbReference type="Proteomes" id="UP000555103"/>
    </source>
</evidence>
<gene>
    <name evidence="3" type="ORF">GGR21_000083</name>
</gene>
<dbReference type="Gene3D" id="2.60.40.1080">
    <property type="match status" value="3"/>
</dbReference>
<dbReference type="SMART" id="SM00635">
    <property type="entry name" value="BID_2"/>
    <property type="match status" value="3"/>
</dbReference>
<dbReference type="Pfam" id="PF02368">
    <property type="entry name" value="Big_2"/>
    <property type="match status" value="2"/>
</dbReference>
<sequence length="526" mass="57050">MKHILKKYSSGCLVLAATFIAMVSCSDDDASSNLSSAIYPKSVEISVPAELQPLIYTDQILGIKVLPMIKGESVTFGYTILPEEVTFKDVKWTSSDVSVATVDENNKVTAVSGDGAGYSIIQVAPDAFYSGSNIYGTLKIVVANSLVPAQSITLSSPADDVFAGETLQLTATILPEEATYRTVKWTSSNESVATVDMNGLVTGKVNSETFASATITATSLDGAQVIATKIITVKQIVEPQSITIDQTYSVNNNYFCAINEKTLNLNFTTVPTDATLSLIEWTSSDESIATVQNGVVTYNQEGVFGDVTITATCPSTGNTSSIKLNLAEGLLRELFHDQSNYTWYNAQQSGNGTSSSHVWSYGMVKVTTYTQNDTNQRGDFRCWSPKTWLHAGKYPIVAIRMEDALDKYAADGVTARNITLDASGNCNGAAYSGGLNGNNNKWLHDYKCSDGSHVFIYDMSSQAWATGGILPTNALATFTTLQFKYADIKTLTKQVTYNVYWMQSFKTIDDLKAYITSEGLTYDIIK</sequence>
<keyword evidence="4" id="KW-1185">Reference proteome</keyword>
<dbReference type="Pfam" id="PF16351">
    <property type="entry name" value="DUF4979"/>
    <property type="match status" value="1"/>
</dbReference>
<dbReference type="AlphaFoldDB" id="A0A840CJL4"/>
<dbReference type="InterPro" id="IPR003343">
    <property type="entry name" value="Big_2"/>
</dbReference>
<comment type="caution">
    <text evidence="3">The sequence shown here is derived from an EMBL/GenBank/DDBJ whole genome shotgun (WGS) entry which is preliminary data.</text>
</comment>
<dbReference type="RefSeq" id="WP_183305162.1">
    <property type="nucleotide sequence ID" value="NZ_JACIEP010000001.1"/>
</dbReference>
<feature type="signal peptide" evidence="1">
    <location>
        <begin position="1"/>
        <end position="23"/>
    </location>
</feature>
<evidence type="ECO:0000256" key="1">
    <source>
        <dbReference type="SAM" id="SignalP"/>
    </source>
</evidence>
<dbReference type="InterPro" id="IPR008964">
    <property type="entry name" value="Invasin/intimin_cell_adhesion"/>
</dbReference>
<accession>A0A840CJL4</accession>
<dbReference type="InterPro" id="IPR032502">
    <property type="entry name" value="DUF4979"/>
</dbReference>
<name>A0A840CJL4_9BACT</name>
<dbReference type="SUPFAM" id="SSF49373">
    <property type="entry name" value="Invasin/intimin cell-adhesion fragments"/>
    <property type="match status" value="3"/>
</dbReference>
<protein>
    <submittedName>
        <fullName evidence="3">Uncharacterized protein YjdB</fullName>
    </submittedName>
</protein>
<dbReference type="EMBL" id="JACIEP010000001">
    <property type="protein sequence ID" value="MBB4034198.1"/>
    <property type="molecule type" value="Genomic_DNA"/>
</dbReference>